<dbReference type="eggNOG" id="COG0068">
    <property type="taxonomic scope" value="Bacteria"/>
</dbReference>
<dbReference type="PROSITE" id="PS51160">
    <property type="entry name" value="ACYLPHOSPHATASE_3"/>
    <property type="match status" value="1"/>
</dbReference>
<comment type="pathway">
    <text evidence="1 8">Protein modification; [NiFe] hydrogenase maturation.</text>
</comment>
<dbReference type="STRING" id="580332.Slit_2423"/>
<evidence type="ECO:0000256" key="7">
    <source>
        <dbReference type="ARBA" id="ARBA00048220"/>
    </source>
</evidence>
<evidence type="ECO:0000256" key="4">
    <source>
        <dbReference type="ARBA" id="ARBA00022723"/>
    </source>
</evidence>
<name>D5CMH6_SIDLE</name>
<dbReference type="InterPro" id="IPR055128">
    <property type="entry name" value="HypF_C_2"/>
</dbReference>
<organism evidence="12 13">
    <name type="scientific">Sideroxydans lithotrophicus (strain ES-1)</name>
    <dbReference type="NCBI Taxonomy" id="580332"/>
    <lineage>
        <taxon>Bacteria</taxon>
        <taxon>Pseudomonadati</taxon>
        <taxon>Pseudomonadota</taxon>
        <taxon>Betaproteobacteria</taxon>
        <taxon>Nitrosomonadales</taxon>
        <taxon>Gallionellaceae</taxon>
        <taxon>Sideroxydans</taxon>
    </lineage>
</organism>
<dbReference type="RefSeq" id="WP_013030546.1">
    <property type="nucleotide sequence ID" value="NC_013959.1"/>
</dbReference>
<feature type="domain" description="YrdC-like" evidence="11">
    <location>
        <begin position="199"/>
        <end position="399"/>
    </location>
</feature>
<dbReference type="InterPro" id="IPR011125">
    <property type="entry name" value="Znf_HypF"/>
</dbReference>
<dbReference type="GO" id="GO:0008270">
    <property type="term" value="F:zinc ion binding"/>
    <property type="evidence" value="ECO:0007669"/>
    <property type="project" value="UniProtKB-KW"/>
</dbReference>
<keyword evidence="9" id="KW-0378">Hydrolase</keyword>
<sequence>MIHAQIRVTGQVQGVGFRPFVYQLANELGLAGWVRNDSEGVEIAVEGERPQVMRLIERLQSEPPILARVEKVTHELAQASAGLQGFSIVESKSGKVRTGIAPDIATCPDCLAELFDPANRRYRHPFINCIHCGPRYTLTARLPYDRANTSMAKFTQCPACQQEYDTPTTRRFHAQPNACPQCGPHLSLFDAQWQPVAADDPIAATAELIQAGKIVAVKGIGGFHLVCDARNAAAVARLRNGKQREEKPFAVMVLNTLSARQCAQFREKDAALLETRERPIVLLRQSLACEAALPGIAPGLSSIGLMLPYAPLHYLLFHELLGKPEGADWLQQASPWVLVMTSANPGGEPLVKDDAEARESLTGLADAFLTHDRDILHRCDDSVMKWQGSAPIFLRRARGYTPRRIVLPFSGPSVLACGPWLKNTVCLTRGNEAFVSQHIGDLDHAGMRQMLEETVDYLCDILDVQPQAVAHDLHPDFYSTQFAQAYAAQRSLPVFAVQHHHAHIAAVCAEHRIDHPVIGLALDGIGMGTDGGAWGGELLRVEDARFERLGHLAPLTLPGGDRAAREPWRMAAAALFDLKRSAEIVGRFPAQGGAAIVLGMLQRKLNCVATSSMGRYFDTAAGLLGVCEVQGYEGQAAMLLEGLADRHGKVEPLADGYMITTDGVLDFYMLFAELADCKDAGYGAALFHATLAQGLSAWVRRAAAKSHLTHIALGGGCFLNNILSQALTDDLLAHGSHVLAAQQLPPNDGAISFGQACIALQHINQGA</sequence>
<evidence type="ECO:0000259" key="11">
    <source>
        <dbReference type="PROSITE" id="PS51163"/>
    </source>
</evidence>
<dbReference type="PANTHER" id="PTHR42959:SF1">
    <property type="entry name" value="CARBAMOYLTRANSFERASE HYPF"/>
    <property type="match status" value="1"/>
</dbReference>
<comment type="catalytic activity">
    <reaction evidence="9">
        <text>an acyl phosphate + H2O = a carboxylate + phosphate + H(+)</text>
        <dbReference type="Rhea" id="RHEA:14965"/>
        <dbReference type="ChEBI" id="CHEBI:15377"/>
        <dbReference type="ChEBI" id="CHEBI:15378"/>
        <dbReference type="ChEBI" id="CHEBI:29067"/>
        <dbReference type="ChEBI" id="CHEBI:43474"/>
        <dbReference type="ChEBI" id="CHEBI:59918"/>
        <dbReference type="EC" id="3.6.1.7"/>
    </reaction>
</comment>
<dbReference type="NCBIfam" id="TIGR00143">
    <property type="entry name" value="hypF"/>
    <property type="match status" value="1"/>
</dbReference>
<dbReference type="PROSITE" id="PS00150">
    <property type="entry name" value="ACYLPHOSPHATASE_1"/>
    <property type="match status" value="1"/>
</dbReference>
<dbReference type="PANTHER" id="PTHR42959">
    <property type="entry name" value="CARBAMOYLTRANSFERASE"/>
    <property type="match status" value="1"/>
</dbReference>
<dbReference type="InterPro" id="IPR017945">
    <property type="entry name" value="DHBP_synth_RibB-like_a/b_dom"/>
</dbReference>
<keyword evidence="6" id="KW-0862">Zinc</keyword>
<gene>
    <name evidence="12" type="ordered locus">Slit_2423</name>
</gene>
<accession>D5CMH6</accession>
<comment type="similarity">
    <text evidence="2 8">Belongs to the carbamoyltransferase HypF family.</text>
</comment>
<dbReference type="EC" id="6.2.-.-" evidence="8"/>
<dbReference type="Pfam" id="PF01300">
    <property type="entry name" value="Sua5_yciO_yrdC"/>
    <property type="match status" value="1"/>
</dbReference>
<keyword evidence="5" id="KW-0863">Zinc-finger</keyword>
<dbReference type="GO" id="GO:0016743">
    <property type="term" value="F:carboxyl- or carbamoyltransferase activity"/>
    <property type="evidence" value="ECO:0007669"/>
    <property type="project" value="UniProtKB-UniRule"/>
</dbReference>
<dbReference type="PIRSF" id="PIRSF006256">
    <property type="entry name" value="CMPcnvr_hdrg_mat"/>
    <property type="match status" value="1"/>
</dbReference>
<dbReference type="Proteomes" id="UP000001625">
    <property type="component" value="Chromosome"/>
</dbReference>
<evidence type="ECO:0000256" key="6">
    <source>
        <dbReference type="ARBA" id="ARBA00022833"/>
    </source>
</evidence>
<comment type="function">
    <text evidence="8">Involved in the maturation of [NiFe] hydrogenases. Along with HypE, it catalyzes the synthesis of the CN ligands of the active site iron of [NiFe]-hydrogenases. HypF functions as a carbamoyl transferase using carbamoylphosphate as a substrate and transferring the carboxamido moiety in an ATP-dependent reaction to the thiolate of the C-terminal cysteine of HypE yielding a protein-S-carboxamide.</text>
</comment>
<dbReference type="Gene3D" id="3.90.870.50">
    <property type="match status" value="1"/>
</dbReference>
<dbReference type="Pfam" id="PF00708">
    <property type="entry name" value="Acylphosphatase"/>
    <property type="match status" value="1"/>
</dbReference>
<dbReference type="KEGG" id="slt:Slit_2423"/>
<evidence type="ECO:0000256" key="1">
    <source>
        <dbReference type="ARBA" id="ARBA00004711"/>
    </source>
</evidence>
<dbReference type="InterPro" id="IPR017968">
    <property type="entry name" value="Acylphosphatase_CS"/>
</dbReference>
<protein>
    <recommendedName>
        <fullName evidence="8">Carbamoyltransferase HypF</fullName>
        <ecNumber evidence="8">6.2.-.-</ecNumber>
    </recommendedName>
</protein>
<dbReference type="AlphaFoldDB" id="D5CMH6"/>
<dbReference type="OrthoDB" id="9808093at2"/>
<dbReference type="UniPathway" id="UPA00335"/>
<dbReference type="InterPro" id="IPR004421">
    <property type="entry name" value="Carbamoyltransferase_HypF"/>
</dbReference>
<dbReference type="InterPro" id="IPR001792">
    <property type="entry name" value="Acylphosphatase-like_dom"/>
</dbReference>
<evidence type="ECO:0000256" key="9">
    <source>
        <dbReference type="PROSITE-ProRule" id="PRU00520"/>
    </source>
</evidence>
<feature type="domain" description="Acylphosphatase-like" evidence="10">
    <location>
        <begin position="3"/>
        <end position="90"/>
    </location>
</feature>
<dbReference type="Gene3D" id="3.30.110.120">
    <property type="match status" value="1"/>
</dbReference>
<dbReference type="InterPro" id="IPR051060">
    <property type="entry name" value="Carbamoyltrans_HypF-like"/>
</dbReference>
<dbReference type="HOGENOM" id="CLU_009164_0_0_4"/>
<evidence type="ECO:0000256" key="3">
    <source>
        <dbReference type="ARBA" id="ARBA00022598"/>
    </source>
</evidence>
<dbReference type="SUPFAM" id="SSF54975">
    <property type="entry name" value="Acylphosphatase/BLUF domain-like"/>
    <property type="match status" value="1"/>
</dbReference>
<evidence type="ECO:0000256" key="8">
    <source>
        <dbReference type="PIRNR" id="PIRNR006256"/>
    </source>
</evidence>
<dbReference type="InterPro" id="IPR041440">
    <property type="entry name" value="HypF_C"/>
</dbReference>
<dbReference type="Pfam" id="PF07503">
    <property type="entry name" value="zf-HYPF"/>
    <property type="match status" value="2"/>
</dbReference>
<dbReference type="SUPFAM" id="SSF55821">
    <property type="entry name" value="YrdC/RibB"/>
    <property type="match status" value="1"/>
</dbReference>
<evidence type="ECO:0000313" key="12">
    <source>
        <dbReference type="EMBL" id="ADE12648.1"/>
    </source>
</evidence>
<feature type="active site" evidence="9">
    <location>
        <position position="36"/>
    </location>
</feature>
<evidence type="ECO:0000256" key="2">
    <source>
        <dbReference type="ARBA" id="ARBA00008097"/>
    </source>
</evidence>
<dbReference type="Pfam" id="PF17788">
    <property type="entry name" value="HypF_C"/>
    <property type="match status" value="1"/>
</dbReference>
<dbReference type="Pfam" id="PF22521">
    <property type="entry name" value="HypF_C_2"/>
    <property type="match status" value="1"/>
</dbReference>
<keyword evidence="4" id="KW-0479">Metal-binding</keyword>
<dbReference type="InterPro" id="IPR036046">
    <property type="entry name" value="Acylphosphatase-like_dom_sf"/>
</dbReference>
<dbReference type="Gene3D" id="3.30.420.40">
    <property type="match status" value="1"/>
</dbReference>
<proteinExistence type="inferred from homology"/>
<dbReference type="GO" id="GO:0003998">
    <property type="term" value="F:acylphosphatase activity"/>
    <property type="evidence" value="ECO:0007669"/>
    <property type="project" value="UniProtKB-EC"/>
</dbReference>
<dbReference type="GO" id="GO:0003725">
    <property type="term" value="F:double-stranded RNA binding"/>
    <property type="evidence" value="ECO:0007669"/>
    <property type="project" value="InterPro"/>
</dbReference>
<evidence type="ECO:0000256" key="5">
    <source>
        <dbReference type="ARBA" id="ARBA00022771"/>
    </source>
</evidence>
<dbReference type="GO" id="GO:0016874">
    <property type="term" value="F:ligase activity"/>
    <property type="evidence" value="ECO:0007669"/>
    <property type="project" value="UniProtKB-UniRule"/>
</dbReference>
<keyword evidence="3" id="KW-0436">Ligase</keyword>
<keyword evidence="13" id="KW-1185">Reference proteome</keyword>
<dbReference type="Gene3D" id="3.30.420.360">
    <property type="match status" value="1"/>
</dbReference>
<dbReference type="EMBL" id="CP001965">
    <property type="protein sequence ID" value="ADE12648.1"/>
    <property type="molecule type" value="Genomic_DNA"/>
</dbReference>
<dbReference type="GO" id="GO:0051604">
    <property type="term" value="P:protein maturation"/>
    <property type="evidence" value="ECO:0007669"/>
    <property type="project" value="TreeGrafter"/>
</dbReference>
<reference evidence="12 13" key="1">
    <citation type="submission" date="2010-03" db="EMBL/GenBank/DDBJ databases">
        <title>Complete sequence of Sideroxydans lithotrophicus ES-1.</title>
        <authorList>
            <consortium name="US DOE Joint Genome Institute"/>
            <person name="Lucas S."/>
            <person name="Copeland A."/>
            <person name="Lapidus A."/>
            <person name="Cheng J.-F."/>
            <person name="Bruce D."/>
            <person name="Goodwin L."/>
            <person name="Pitluck S."/>
            <person name="Munk A.C."/>
            <person name="Detter J.C."/>
            <person name="Han C."/>
            <person name="Tapia R."/>
            <person name="Larimer F."/>
            <person name="Land M."/>
            <person name="Hauser L."/>
            <person name="Kyrpides N."/>
            <person name="Ivanova N."/>
            <person name="Emerson D."/>
            <person name="Woyke T."/>
        </authorList>
    </citation>
    <scope>NUCLEOTIDE SEQUENCE [LARGE SCALE GENOMIC DNA]</scope>
    <source>
        <strain evidence="12 13">ES-1</strain>
    </source>
</reference>
<evidence type="ECO:0000313" key="13">
    <source>
        <dbReference type="Proteomes" id="UP000001625"/>
    </source>
</evidence>
<dbReference type="InterPro" id="IPR006070">
    <property type="entry name" value="Sua5-like_dom"/>
</dbReference>
<feature type="active site" evidence="9">
    <location>
        <position position="18"/>
    </location>
</feature>
<dbReference type="PROSITE" id="PS51163">
    <property type="entry name" value="YRDC"/>
    <property type="match status" value="1"/>
</dbReference>
<evidence type="ECO:0000259" key="10">
    <source>
        <dbReference type="PROSITE" id="PS51160"/>
    </source>
</evidence>
<comment type="catalytic activity">
    <reaction evidence="7 8">
        <text>C-terminal L-cysteinyl-[HypE protein] + carbamoyl phosphate + ATP + H2O = C-terminal S-carboxamide-L-cysteinyl-[HypE protein] + AMP + phosphate + diphosphate + H(+)</text>
        <dbReference type="Rhea" id="RHEA:55636"/>
        <dbReference type="Rhea" id="RHEA-COMP:14247"/>
        <dbReference type="Rhea" id="RHEA-COMP:14392"/>
        <dbReference type="ChEBI" id="CHEBI:15377"/>
        <dbReference type="ChEBI" id="CHEBI:15378"/>
        <dbReference type="ChEBI" id="CHEBI:30616"/>
        <dbReference type="ChEBI" id="CHEBI:33019"/>
        <dbReference type="ChEBI" id="CHEBI:43474"/>
        <dbReference type="ChEBI" id="CHEBI:58228"/>
        <dbReference type="ChEBI" id="CHEBI:76913"/>
        <dbReference type="ChEBI" id="CHEBI:139126"/>
        <dbReference type="ChEBI" id="CHEBI:456215"/>
    </reaction>
</comment>